<evidence type="ECO:0000313" key="3">
    <source>
        <dbReference type="EMBL" id="MCR6509892.1"/>
    </source>
</evidence>
<comment type="caution">
    <text evidence="3">The sequence shown here is derived from an EMBL/GenBank/DDBJ whole genome shotgun (WGS) entry which is preliminary data.</text>
</comment>
<keyword evidence="2" id="KW-0472">Membrane</keyword>
<feature type="region of interest" description="Disordered" evidence="1">
    <location>
        <begin position="52"/>
        <end position="74"/>
    </location>
</feature>
<keyword evidence="2" id="KW-1133">Transmembrane helix</keyword>
<dbReference type="RefSeq" id="WP_257941389.1">
    <property type="nucleotide sequence ID" value="NZ_JAMZEE010000066.1"/>
</dbReference>
<keyword evidence="2" id="KW-0812">Transmembrane</keyword>
<dbReference type="AlphaFoldDB" id="A0A9X2P3S9"/>
<dbReference type="Proteomes" id="UP001143810">
    <property type="component" value="Unassembled WGS sequence"/>
</dbReference>
<evidence type="ECO:0000256" key="1">
    <source>
        <dbReference type="SAM" id="MobiDB-lite"/>
    </source>
</evidence>
<proteinExistence type="predicted"/>
<dbReference type="PROSITE" id="PS51257">
    <property type="entry name" value="PROKAR_LIPOPROTEIN"/>
    <property type="match status" value="1"/>
</dbReference>
<evidence type="ECO:0000256" key="2">
    <source>
        <dbReference type="SAM" id="Phobius"/>
    </source>
</evidence>
<dbReference type="EMBL" id="JAMZEE010000066">
    <property type="protein sequence ID" value="MCR6509892.1"/>
    <property type="molecule type" value="Genomic_DNA"/>
</dbReference>
<accession>A0A9X2P3S9</accession>
<reference evidence="3" key="1">
    <citation type="journal article" date="2022" name="Arch. Microbiol.">
        <title>Bacteroides muris sp. nov. isolated from the cecum of wild-derived house mice.</title>
        <authorList>
            <person name="Fokt H."/>
            <person name="Unni R."/>
            <person name="Repnik U."/>
            <person name="Schmitz R.A."/>
            <person name="Bramkamp M."/>
            <person name="Baines J.F."/>
            <person name="Unterweger D."/>
        </authorList>
    </citation>
    <scope>NUCLEOTIDE SEQUENCE</scope>
    <source>
        <strain evidence="3">KH569_7</strain>
    </source>
</reference>
<protein>
    <submittedName>
        <fullName evidence="3">Uncharacterized protein</fullName>
    </submittedName>
</protein>
<feature type="compositionally biased region" description="Basic and acidic residues" evidence="1">
    <location>
        <begin position="57"/>
        <end position="74"/>
    </location>
</feature>
<feature type="transmembrane region" description="Helical" evidence="2">
    <location>
        <begin position="20"/>
        <end position="38"/>
    </location>
</feature>
<gene>
    <name evidence="3" type="ORF">M1B78_17485</name>
</gene>
<organism evidence="3 4">
    <name type="scientific">Bacteroides muris</name>
    <name type="common">ex Fokt et al. 2023</name>
    <dbReference type="NCBI Taxonomy" id="2937417"/>
    <lineage>
        <taxon>Bacteria</taxon>
        <taxon>Pseudomonadati</taxon>
        <taxon>Bacteroidota</taxon>
        <taxon>Bacteroidia</taxon>
        <taxon>Bacteroidales</taxon>
        <taxon>Bacteroidaceae</taxon>
        <taxon>Bacteroides</taxon>
    </lineage>
</organism>
<sequence>MKVKQNSYGTNRDNKRKRNALIGIIVIGLAAACNTIPLDHEEKEEENNVEYNINDWSNKESGESFTDGGRDATHEDSIRLGIIPPDGE</sequence>
<evidence type="ECO:0000313" key="4">
    <source>
        <dbReference type="Proteomes" id="UP001143810"/>
    </source>
</evidence>
<reference evidence="3" key="2">
    <citation type="submission" date="2022-04" db="EMBL/GenBank/DDBJ databases">
        <authorList>
            <person name="Fokt H."/>
            <person name="Baines J."/>
        </authorList>
    </citation>
    <scope>NUCLEOTIDE SEQUENCE</scope>
    <source>
        <strain evidence="3">KH569_7</strain>
    </source>
</reference>
<name>A0A9X2P3S9_9BACE</name>